<feature type="region of interest" description="Disordered" evidence="1">
    <location>
        <begin position="235"/>
        <end position="257"/>
    </location>
</feature>
<name>A0A4S2L8F4_9HYME</name>
<feature type="compositionally biased region" description="Acidic residues" evidence="1">
    <location>
        <begin position="173"/>
        <end position="186"/>
    </location>
</feature>
<protein>
    <submittedName>
        <fullName evidence="3">C-Maf-inducing protein</fullName>
    </submittedName>
</protein>
<feature type="domain" description="C-Maf-inducing protein PH" evidence="2">
    <location>
        <begin position="280"/>
        <end position="312"/>
    </location>
</feature>
<dbReference type="Proteomes" id="UP000310200">
    <property type="component" value="Unassembled WGS sequence"/>
</dbReference>
<gene>
    <name evidence="3" type="ORF">DBV15_07750</name>
</gene>
<sequence>MCIASLLTGKSKSLLTNVILLLTRRTSNASERNRRGSEVHSDQEAWKSGGNSANTIDYFDLELSPGADVDFAERNNGCFEQQQQYYHSWRRKFMLRRRFNDSLNLNNGETRSSSPSESIAKSLSWIEESSFRCGATRQQHHGDDHLVAIGANQRDRKPSDSHLFCRRHTPEKENDDEEQAGPEFETENSSLPCSSAAASIVGLDFFHGALSWDHQHQLAPACEFASQRGLPADTCSSYGEDSSPSTDSLKPRGSCPNLERHSADCSSASRSSSPGPTGPCFKLFKDGDVQVCYLNQIRTFVKKILCSKFLRR</sequence>
<dbReference type="InterPro" id="IPR056429">
    <property type="entry name" value="PH_CMIP"/>
</dbReference>
<dbReference type="EMBL" id="QBLH01000303">
    <property type="protein sequence ID" value="TGZ56667.1"/>
    <property type="molecule type" value="Genomic_DNA"/>
</dbReference>
<dbReference type="AlphaFoldDB" id="A0A4S2L8F4"/>
<organism evidence="3 4">
    <name type="scientific">Temnothorax longispinosus</name>
    <dbReference type="NCBI Taxonomy" id="300112"/>
    <lineage>
        <taxon>Eukaryota</taxon>
        <taxon>Metazoa</taxon>
        <taxon>Ecdysozoa</taxon>
        <taxon>Arthropoda</taxon>
        <taxon>Hexapoda</taxon>
        <taxon>Insecta</taxon>
        <taxon>Pterygota</taxon>
        <taxon>Neoptera</taxon>
        <taxon>Endopterygota</taxon>
        <taxon>Hymenoptera</taxon>
        <taxon>Apocrita</taxon>
        <taxon>Aculeata</taxon>
        <taxon>Formicoidea</taxon>
        <taxon>Formicidae</taxon>
        <taxon>Myrmicinae</taxon>
        <taxon>Temnothorax</taxon>
    </lineage>
</organism>
<feature type="region of interest" description="Disordered" evidence="1">
    <location>
        <begin position="151"/>
        <end position="190"/>
    </location>
</feature>
<evidence type="ECO:0000313" key="4">
    <source>
        <dbReference type="Proteomes" id="UP000310200"/>
    </source>
</evidence>
<proteinExistence type="predicted"/>
<evidence type="ECO:0000256" key="1">
    <source>
        <dbReference type="SAM" id="MobiDB-lite"/>
    </source>
</evidence>
<evidence type="ECO:0000259" key="2">
    <source>
        <dbReference type="Pfam" id="PF23066"/>
    </source>
</evidence>
<evidence type="ECO:0000313" key="3">
    <source>
        <dbReference type="EMBL" id="TGZ56667.1"/>
    </source>
</evidence>
<comment type="caution">
    <text evidence="3">The sequence shown here is derived from an EMBL/GenBank/DDBJ whole genome shotgun (WGS) entry which is preliminary data.</text>
</comment>
<accession>A0A4S2L8F4</accession>
<reference evidence="3 4" key="1">
    <citation type="journal article" date="2019" name="Philos. Trans. R. Soc. Lond., B, Biol. Sci.">
        <title>Ant behaviour and brain gene expression of defending hosts depend on the ecological success of the intruding social parasite.</title>
        <authorList>
            <person name="Kaur R."/>
            <person name="Stoldt M."/>
            <person name="Jongepier E."/>
            <person name="Feldmeyer B."/>
            <person name="Menzel F."/>
            <person name="Bornberg-Bauer E."/>
            <person name="Foitzik S."/>
        </authorList>
    </citation>
    <scope>NUCLEOTIDE SEQUENCE [LARGE SCALE GENOMIC DNA]</scope>
    <source>
        <tissue evidence="3">Whole body</tissue>
    </source>
</reference>
<feature type="compositionally biased region" description="Polar residues" evidence="1">
    <location>
        <begin position="235"/>
        <end position="248"/>
    </location>
</feature>
<dbReference type="Pfam" id="PF23066">
    <property type="entry name" value="PH_21"/>
    <property type="match status" value="1"/>
</dbReference>
<keyword evidence="4" id="KW-1185">Reference proteome</keyword>